<dbReference type="RefSeq" id="XP_007514108.1">
    <property type="nucleotide sequence ID" value="XM_007514046.1"/>
</dbReference>
<evidence type="ECO:0000313" key="3">
    <source>
        <dbReference type="Proteomes" id="UP000198341"/>
    </source>
</evidence>
<feature type="region of interest" description="Disordered" evidence="1">
    <location>
        <begin position="1"/>
        <end position="40"/>
    </location>
</feature>
<protein>
    <recommendedName>
        <fullName evidence="4">Methyltransferase domain-containing protein</fullName>
    </recommendedName>
</protein>
<accession>K8ESZ1</accession>
<organism evidence="2 3">
    <name type="scientific">Bathycoccus prasinos</name>
    <dbReference type="NCBI Taxonomy" id="41875"/>
    <lineage>
        <taxon>Eukaryota</taxon>
        <taxon>Viridiplantae</taxon>
        <taxon>Chlorophyta</taxon>
        <taxon>Mamiellophyceae</taxon>
        <taxon>Mamiellales</taxon>
        <taxon>Bathycoccaceae</taxon>
        <taxon>Bathycoccus</taxon>
    </lineage>
</organism>
<dbReference type="SUPFAM" id="SSF53335">
    <property type="entry name" value="S-adenosyl-L-methionine-dependent methyltransferases"/>
    <property type="match status" value="1"/>
</dbReference>
<evidence type="ECO:0008006" key="4">
    <source>
        <dbReference type="Google" id="ProtNLM"/>
    </source>
</evidence>
<proteinExistence type="predicted"/>
<dbReference type="OrthoDB" id="539213at2759"/>
<dbReference type="EMBL" id="FO082276">
    <property type="protein sequence ID" value="CCO15545.1"/>
    <property type="molecule type" value="Genomic_DNA"/>
</dbReference>
<reference evidence="2 3" key="1">
    <citation type="submission" date="2011-10" db="EMBL/GenBank/DDBJ databases">
        <authorList>
            <person name="Genoscope - CEA"/>
        </authorList>
    </citation>
    <scope>NUCLEOTIDE SEQUENCE [LARGE SCALE GENOMIC DNA]</scope>
    <source>
        <strain evidence="2 3">RCC 1105</strain>
    </source>
</reference>
<evidence type="ECO:0000256" key="1">
    <source>
        <dbReference type="SAM" id="MobiDB-lite"/>
    </source>
</evidence>
<feature type="compositionally biased region" description="Low complexity" evidence="1">
    <location>
        <begin position="1"/>
        <end position="19"/>
    </location>
</feature>
<sequence length="323" mass="36915">MATTVSTVTTAIPTTSTPTMHAAEEGEENEEEALPPTRRKKSIHYIMQSRDKDNEYLKEFIHSDLCVEFQEKAEWRSWAWSKKTSQLKKEIVESYAVAKNVDVVLAAMQRAGRERSEKVVFFDMASGKGFTSIVLAKKFPSSTVHMLDNNKNMNLSHLDAVPTVQFKNIDLFSEEAESLIMDALIEHDGFGVMVGMHLCGNLSRRAIEMWTNIMTKGEKLRANSFNLGLVLSPCCLPHKVRVPKRKYNDFGYWIQSTQRQFGIDGYDLWATSLYNLVCSHVGHTMRSTQKRFFRDENLLSPTNWFILVTPMEAKRNDICQPCV</sequence>
<dbReference type="KEGG" id="bpg:Bathy03g05590"/>
<dbReference type="AlphaFoldDB" id="K8ESZ1"/>
<name>K8ESZ1_9CHLO</name>
<dbReference type="Gene3D" id="3.40.50.150">
    <property type="entry name" value="Vaccinia Virus protein VP39"/>
    <property type="match status" value="1"/>
</dbReference>
<dbReference type="Proteomes" id="UP000198341">
    <property type="component" value="Chromosome 3"/>
</dbReference>
<evidence type="ECO:0000313" key="2">
    <source>
        <dbReference type="EMBL" id="CCO15545.1"/>
    </source>
</evidence>
<gene>
    <name evidence="2" type="ORF">Bathy03g05590</name>
</gene>
<dbReference type="GeneID" id="19017096"/>
<keyword evidence="3" id="KW-1185">Reference proteome</keyword>
<dbReference type="InterPro" id="IPR029063">
    <property type="entry name" value="SAM-dependent_MTases_sf"/>
</dbReference>